<dbReference type="Pfam" id="PF13087">
    <property type="entry name" value="AAA_12"/>
    <property type="match status" value="1"/>
</dbReference>
<name>A0ABW2KJT9_9ACTN</name>
<keyword evidence="4" id="KW-0067">ATP-binding</keyword>
<sequence length="1263" mass="131795">MRIGRRRALLIAATSHTDPVLADLPVARAGARTLDAVLRAHGRFDETTLLLAPDRARALAAARSFLADTRPDDLLLLYFAGYGLLTGDGRLFLAARDTAACRPRRTAIPVGLLGDLLRAAPARAAAVLLDCWHRVAGDSSAGGARPGLPEVELRRELAGAGVVVSAADRDVAAPDPAGRSIPGRPGALGHADCGVLTLAAAAALAGAAEDRDGDGWVDVRDLVDHLRADLGPITRRGRPVVLPFGDDGGAVRLVRGRGAGGPERAGSGALVGHLGPARGPSSLPEQPQDDPALPLDDARWRALLGYHAACTRRAAVIRSFADLDRAGGHVCWPAGPEPLFSGADPRPALGSAAAGLIEAARERGDTVRYGYPTVLLDPAALPAAPDGDRPGTGLLAAPLFVVDVTAESGITGPRLRALSAPAVNPAVLRALGHSGRADMLELRDWLVDGQEPDGPAIADLAGKARRLLSDLGVEPLDDIDPARLHGGLARQPPRAGARNVALLFRAVPPAGITSGILADLASDEANALQVRQVPGTALGALAEPRPAGSDPGPPVVTGRLGEAQHDALRSAMTERLTVVAGPPGTGAGTLAAAAVQTAIVAGQSVLIAAPDTATLDAAVRCAEAGTRPLVVRTGGSRHRAAEPRALAELLERGDDSGDPAARHASLREDWASLRTARWTLDAVAAQEHELALLALTRARLASAGWDPRALFDGGRRPPGEWARRIDGAFRRGAVGALRRRAIRRGLGVPTDSASLAWLCRSARAEHDWRVALDRWQRSAVPADPAANLEAASGCHRVSSRDCLAAAVAHRAADGRGAVLDRLRDLNRQGAGNRAGFPPLLTAVPAWATTASDARALPAQAALFDLLVLIDAGNCPVAEALPLLYRAERALVIGDPRRAASPTGPEPEEELRHRTAARLGERWLTERALRGIGDSAYHACAAALAATGRPVLWLDEPEGRPPRLAALADRHFYGGRSGTDRAHPGRAPAPDARTVEWRNVLGGCASTTGRSYVNPEEANAVAAVVRDLDATLPDGATVGVLAPYRSQRALLRRLIRRRGHGREVRVGSVETFRSGEHDVVVLSPTVCAGAPPDLVRRAAPRADPWHAALTRATRRVIVVGDAAFWSACGGLPAELGALGLPAGAGPGREVVAGARTRPPAGLAPARPAHDPARQALLAALRSMSDEVTEDVAVDGHHADLRVRTPHGSTLVLVDRSGSGRELRRLLDRRALLGRISGEPVVRAPAWRCLHDPDVMAKEILAAGT</sequence>
<evidence type="ECO:0000256" key="4">
    <source>
        <dbReference type="ARBA" id="ARBA00022840"/>
    </source>
</evidence>
<dbReference type="Proteomes" id="UP001596540">
    <property type="component" value="Unassembled WGS sequence"/>
</dbReference>
<dbReference type="SUPFAM" id="SSF52540">
    <property type="entry name" value="P-loop containing nucleoside triphosphate hydrolases"/>
    <property type="match status" value="1"/>
</dbReference>
<comment type="caution">
    <text evidence="7">The sequence shown here is derived from an EMBL/GenBank/DDBJ whole genome shotgun (WGS) entry which is preliminary data.</text>
</comment>
<keyword evidence="3" id="KW-0347">Helicase</keyword>
<evidence type="ECO:0000259" key="6">
    <source>
        <dbReference type="Pfam" id="PF13087"/>
    </source>
</evidence>
<protein>
    <submittedName>
        <fullName evidence="7">AAA domain-containing protein</fullName>
    </submittedName>
</protein>
<organism evidence="7 8">
    <name type="scientific">Marinactinospora rubrisoli</name>
    <dbReference type="NCBI Taxonomy" id="2715399"/>
    <lineage>
        <taxon>Bacteria</taxon>
        <taxon>Bacillati</taxon>
        <taxon>Actinomycetota</taxon>
        <taxon>Actinomycetes</taxon>
        <taxon>Streptosporangiales</taxon>
        <taxon>Nocardiopsidaceae</taxon>
        <taxon>Marinactinospora</taxon>
    </lineage>
</organism>
<keyword evidence="2" id="KW-0378">Hydrolase</keyword>
<evidence type="ECO:0000256" key="2">
    <source>
        <dbReference type="ARBA" id="ARBA00022801"/>
    </source>
</evidence>
<reference evidence="8" key="1">
    <citation type="journal article" date="2019" name="Int. J. Syst. Evol. Microbiol.">
        <title>The Global Catalogue of Microorganisms (GCM) 10K type strain sequencing project: providing services to taxonomists for standard genome sequencing and annotation.</title>
        <authorList>
            <consortium name="The Broad Institute Genomics Platform"/>
            <consortium name="The Broad Institute Genome Sequencing Center for Infectious Disease"/>
            <person name="Wu L."/>
            <person name="Ma J."/>
        </authorList>
    </citation>
    <scope>NUCLEOTIDE SEQUENCE [LARGE SCALE GENOMIC DNA]</scope>
    <source>
        <strain evidence="8">CGMCC 4.7382</strain>
    </source>
</reference>
<dbReference type="InterPro" id="IPR050534">
    <property type="entry name" value="Coronavir_polyprotein_1ab"/>
</dbReference>
<dbReference type="InterPro" id="IPR018247">
    <property type="entry name" value="EF_Hand_1_Ca_BS"/>
</dbReference>
<dbReference type="InterPro" id="IPR027417">
    <property type="entry name" value="P-loop_NTPase"/>
</dbReference>
<feature type="domain" description="DNA2/NAM7 helicase-like C-terminal" evidence="6">
    <location>
        <begin position="990"/>
        <end position="1121"/>
    </location>
</feature>
<evidence type="ECO:0000256" key="3">
    <source>
        <dbReference type="ARBA" id="ARBA00022806"/>
    </source>
</evidence>
<gene>
    <name evidence="7" type="ORF">ACFQRF_17140</name>
</gene>
<dbReference type="PANTHER" id="PTHR43788:SF8">
    <property type="entry name" value="DNA-BINDING PROTEIN SMUBP-2"/>
    <property type="match status" value="1"/>
</dbReference>
<evidence type="ECO:0000313" key="8">
    <source>
        <dbReference type="Proteomes" id="UP001596540"/>
    </source>
</evidence>
<dbReference type="InterPro" id="IPR041679">
    <property type="entry name" value="DNA2/NAM7-like_C"/>
</dbReference>
<dbReference type="RefSeq" id="WP_379872112.1">
    <property type="nucleotide sequence ID" value="NZ_JBHTBH010000008.1"/>
</dbReference>
<feature type="compositionally biased region" description="Low complexity" evidence="5">
    <location>
        <begin position="283"/>
        <end position="292"/>
    </location>
</feature>
<dbReference type="EMBL" id="JBHTBH010000008">
    <property type="protein sequence ID" value="MFC7329460.1"/>
    <property type="molecule type" value="Genomic_DNA"/>
</dbReference>
<evidence type="ECO:0000256" key="1">
    <source>
        <dbReference type="ARBA" id="ARBA00022741"/>
    </source>
</evidence>
<evidence type="ECO:0000313" key="7">
    <source>
        <dbReference type="EMBL" id="MFC7329460.1"/>
    </source>
</evidence>
<dbReference type="PANTHER" id="PTHR43788">
    <property type="entry name" value="DNA2/NAM7 HELICASE FAMILY MEMBER"/>
    <property type="match status" value="1"/>
</dbReference>
<evidence type="ECO:0000256" key="5">
    <source>
        <dbReference type="SAM" id="MobiDB-lite"/>
    </source>
</evidence>
<keyword evidence="1" id="KW-0547">Nucleotide-binding</keyword>
<dbReference type="PROSITE" id="PS00018">
    <property type="entry name" value="EF_HAND_1"/>
    <property type="match status" value="1"/>
</dbReference>
<keyword evidence="8" id="KW-1185">Reference proteome</keyword>
<feature type="region of interest" description="Disordered" evidence="5">
    <location>
        <begin position="255"/>
        <end position="292"/>
    </location>
</feature>
<proteinExistence type="predicted"/>
<accession>A0ABW2KJT9</accession>
<dbReference type="Gene3D" id="3.40.50.300">
    <property type="entry name" value="P-loop containing nucleotide triphosphate hydrolases"/>
    <property type="match status" value="2"/>
</dbReference>
<dbReference type="Gene3D" id="3.40.50.1460">
    <property type="match status" value="1"/>
</dbReference>